<name>A0A495AAT1_9MICC</name>
<sequence length="320" mass="34264">MLAMPKSPSRAGAKRVGWRTTAVVVLLVLLVAAAALIAVDPFRSAAAPTTDCTRYGLAADDPRAHPHTVTRATQHTDEDQTQAGALGRLDRSFTERGVTSSYHVLDGGVDTSRPVGLVMDLHGDGGAEFYEPGGRTTCLAAVAASHNDLLVVPLTPDCPGSCTWWKKLRPNLRWLRALTEKELFKNLPVQSNRVTWMGYSGGAEMLSYGILGEAPDLVTGGAVMVGGGGSPGALQESATPRQKRDLRLWWFTGAQDDGTDPDASFDAVSAATAGHRFYEKRGFQRTRLEVLPDHDHFDMPDAAVLDELLSAEDPSATARG</sequence>
<comment type="caution">
    <text evidence="2">The sequence shown here is derived from an EMBL/GenBank/DDBJ whole genome shotgun (WGS) entry which is preliminary data.</text>
</comment>
<evidence type="ECO:0000313" key="3">
    <source>
        <dbReference type="Proteomes" id="UP000249516"/>
    </source>
</evidence>
<proteinExistence type="predicted"/>
<reference evidence="2 3" key="1">
    <citation type="submission" date="2018-10" db="EMBL/GenBank/DDBJ databases">
        <title>Kocuria tytouropygialis sp. nov., isolated from the uropygial gland of an American barn owl (Tyto furcata).</title>
        <authorList>
            <person name="Braun M.S."/>
            <person name="Wang E."/>
            <person name="Zimmermann S."/>
            <person name="Wagner H."/>
            <person name="Wink M."/>
        </authorList>
    </citation>
    <scope>NUCLEOTIDE SEQUENCE [LARGE SCALE GENOMIC DNA]</scope>
    <source>
        <strain evidence="2 3">442</strain>
    </source>
</reference>
<accession>A0A495AAT1</accession>
<evidence type="ECO:0000256" key="1">
    <source>
        <dbReference type="SAM" id="MobiDB-lite"/>
    </source>
</evidence>
<evidence type="ECO:0008006" key="4">
    <source>
        <dbReference type="Google" id="ProtNLM"/>
    </source>
</evidence>
<feature type="region of interest" description="Disordered" evidence="1">
    <location>
        <begin position="58"/>
        <end position="79"/>
    </location>
</feature>
<dbReference type="InterPro" id="IPR029058">
    <property type="entry name" value="AB_hydrolase_fold"/>
</dbReference>
<organism evidence="2 3">
    <name type="scientific">Kocuria tytonis</name>
    <dbReference type="NCBI Taxonomy" id="2054280"/>
    <lineage>
        <taxon>Bacteria</taxon>
        <taxon>Bacillati</taxon>
        <taxon>Actinomycetota</taxon>
        <taxon>Actinomycetes</taxon>
        <taxon>Micrococcales</taxon>
        <taxon>Micrococcaceae</taxon>
        <taxon>Kocuria</taxon>
    </lineage>
</organism>
<dbReference type="OrthoDB" id="4404863at2"/>
<protein>
    <recommendedName>
        <fullName evidence="4">Alpha/beta hydrolase</fullName>
    </recommendedName>
</protein>
<dbReference type="EMBL" id="PNJG02000001">
    <property type="protein sequence ID" value="RKQ37149.1"/>
    <property type="molecule type" value="Genomic_DNA"/>
</dbReference>
<dbReference type="AlphaFoldDB" id="A0A495AAT1"/>
<dbReference type="SUPFAM" id="SSF53474">
    <property type="entry name" value="alpha/beta-Hydrolases"/>
    <property type="match status" value="1"/>
</dbReference>
<dbReference type="Proteomes" id="UP000249516">
    <property type="component" value="Unassembled WGS sequence"/>
</dbReference>
<keyword evidence="3" id="KW-1185">Reference proteome</keyword>
<gene>
    <name evidence="2" type="ORF">C1C97_002315</name>
</gene>
<dbReference type="Gene3D" id="3.40.50.1820">
    <property type="entry name" value="alpha/beta hydrolase"/>
    <property type="match status" value="1"/>
</dbReference>
<evidence type="ECO:0000313" key="2">
    <source>
        <dbReference type="EMBL" id="RKQ37149.1"/>
    </source>
</evidence>